<keyword evidence="2" id="KW-1185">Reference proteome</keyword>
<dbReference type="EMBL" id="LXQA010369024">
    <property type="protein sequence ID" value="MCI47210.1"/>
    <property type="molecule type" value="Genomic_DNA"/>
</dbReference>
<proteinExistence type="predicted"/>
<accession>A0A392SGX1</accession>
<name>A0A392SGX1_9FABA</name>
<reference evidence="1 2" key="1">
    <citation type="journal article" date="2018" name="Front. Plant Sci.">
        <title>Red Clover (Trifolium pratense) and Zigzag Clover (T. medium) - A Picture of Genomic Similarities and Differences.</title>
        <authorList>
            <person name="Dluhosova J."/>
            <person name="Istvanek J."/>
            <person name="Nedelnik J."/>
            <person name="Repkova J."/>
        </authorList>
    </citation>
    <scope>NUCLEOTIDE SEQUENCE [LARGE SCALE GENOMIC DNA]</scope>
    <source>
        <strain evidence="2">cv. 10/8</strain>
        <tissue evidence="1">Leaf</tissue>
    </source>
</reference>
<dbReference type="Proteomes" id="UP000265520">
    <property type="component" value="Unassembled WGS sequence"/>
</dbReference>
<organism evidence="1 2">
    <name type="scientific">Trifolium medium</name>
    <dbReference type="NCBI Taxonomy" id="97028"/>
    <lineage>
        <taxon>Eukaryota</taxon>
        <taxon>Viridiplantae</taxon>
        <taxon>Streptophyta</taxon>
        <taxon>Embryophyta</taxon>
        <taxon>Tracheophyta</taxon>
        <taxon>Spermatophyta</taxon>
        <taxon>Magnoliopsida</taxon>
        <taxon>eudicotyledons</taxon>
        <taxon>Gunneridae</taxon>
        <taxon>Pentapetalae</taxon>
        <taxon>rosids</taxon>
        <taxon>fabids</taxon>
        <taxon>Fabales</taxon>
        <taxon>Fabaceae</taxon>
        <taxon>Papilionoideae</taxon>
        <taxon>50 kb inversion clade</taxon>
        <taxon>NPAAA clade</taxon>
        <taxon>Hologalegina</taxon>
        <taxon>IRL clade</taxon>
        <taxon>Trifolieae</taxon>
        <taxon>Trifolium</taxon>
    </lineage>
</organism>
<feature type="non-terminal residue" evidence="1">
    <location>
        <position position="42"/>
    </location>
</feature>
<comment type="caution">
    <text evidence="1">The sequence shown here is derived from an EMBL/GenBank/DDBJ whole genome shotgun (WGS) entry which is preliminary data.</text>
</comment>
<sequence length="42" mass="4618">MVSSKMVLVSNLDQRGGWRDAGKWNGGGGFERDGEVFLTMKT</sequence>
<evidence type="ECO:0000313" key="1">
    <source>
        <dbReference type="EMBL" id="MCI47210.1"/>
    </source>
</evidence>
<evidence type="ECO:0000313" key="2">
    <source>
        <dbReference type="Proteomes" id="UP000265520"/>
    </source>
</evidence>
<protein>
    <submittedName>
        <fullName evidence="1">Uncharacterized protein</fullName>
    </submittedName>
</protein>
<dbReference type="AlphaFoldDB" id="A0A392SGX1"/>